<evidence type="ECO:0000313" key="3">
    <source>
        <dbReference type="EMBL" id="CAE0753373.1"/>
    </source>
</evidence>
<feature type="transmembrane region" description="Helical" evidence="2">
    <location>
        <begin position="163"/>
        <end position="184"/>
    </location>
</feature>
<keyword evidence="2" id="KW-1133">Transmembrane helix</keyword>
<name>A0A7S4B439_CHRCT</name>
<dbReference type="PANTHER" id="PTHR46512:SF9">
    <property type="entry name" value="PEPTIDYLPROLYL ISOMERASE"/>
    <property type="match status" value="1"/>
</dbReference>
<feature type="region of interest" description="Disordered" evidence="1">
    <location>
        <begin position="74"/>
        <end position="94"/>
    </location>
</feature>
<dbReference type="InterPro" id="IPR050754">
    <property type="entry name" value="FKBP4/5/8-like"/>
</dbReference>
<protein>
    <recommendedName>
        <fullName evidence="4">Peptidylprolyl isomerase</fullName>
    </recommendedName>
</protein>
<feature type="transmembrane region" description="Helical" evidence="2">
    <location>
        <begin position="130"/>
        <end position="151"/>
    </location>
</feature>
<evidence type="ECO:0000256" key="2">
    <source>
        <dbReference type="SAM" id="Phobius"/>
    </source>
</evidence>
<dbReference type="AlphaFoldDB" id="A0A7S4B439"/>
<evidence type="ECO:0000256" key="1">
    <source>
        <dbReference type="SAM" id="MobiDB-lite"/>
    </source>
</evidence>
<keyword evidence="2" id="KW-0812">Transmembrane</keyword>
<gene>
    <name evidence="3" type="ORF">PCAR00345_LOCUS5960</name>
</gene>
<dbReference type="PANTHER" id="PTHR46512">
    <property type="entry name" value="PEPTIDYLPROLYL ISOMERASE"/>
    <property type="match status" value="1"/>
</dbReference>
<accession>A0A7S4B439</accession>
<dbReference type="Gene3D" id="1.25.40.10">
    <property type="entry name" value="Tetratricopeptide repeat domain"/>
    <property type="match status" value="1"/>
</dbReference>
<organism evidence="3">
    <name type="scientific">Chrysotila carterae</name>
    <name type="common">Marine alga</name>
    <name type="synonym">Syracosphaera carterae</name>
    <dbReference type="NCBI Taxonomy" id="13221"/>
    <lineage>
        <taxon>Eukaryota</taxon>
        <taxon>Haptista</taxon>
        <taxon>Haptophyta</taxon>
        <taxon>Prymnesiophyceae</taxon>
        <taxon>Isochrysidales</taxon>
        <taxon>Isochrysidaceae</taxon>
        <taxon>Chrysotila</taxon>
    </lineage>
</organism>
<keyword evidence="2" id="KW-0472">Membrane</keyword>
<proteinExistence type="predicted"/>
<reference evidence="3" key="1">
    <citation type="submission" date="2021-01" db="EMBL/GenBank/DDBJ databases">
        <authorList>
            <person name="Corre E."/>
            <person name="Pelletier E."/>
            <person name="Niang G."/>
            <person name="Scheremetjew M."/>
            <person name="Finn R."/>
            <person name="Kale V."/>
            <person name="Holt S."/>
            <person name="Cochrane G."/>
            <person name="Meng A."/>
            <person name="Brown T."/>
            <person name="Cohen L."/>
        </authorList>
    </citation>
    <scope>NUCLEOTIDE SEQUENCE</scope>
    <source>
        <strain evidence="3">CCMP645</strain>
    </source>
</reference>
<evidence type="ECO:0008006" key="4">
    <source>
        <dbReference type="Google" id="ProtNLM"/>
    </source>
</evidence>
<sequence length="400" mass="42971">MAETSSDGAVVATQKTEYVSVQAAGKLGYPERLQHALSHKQRGNEHYGAQRTEAAMQCYLGAIWLLKPGRPPYPNVLNSQQPPRGEAASSLLGSGRSLAAETSDEASQSCRAPSKVSQPVEAVTVNSSTLTPVCAEAGAGIAVAVLLVVAHSGMGSLDWRLRILLLVLAVAAMTFAFLRIVNWLSPENPPTAPLRNSLRIEQKRRSMYVPETATPASVCANDDDLMEGKEASQLRLSLHLNVALCALKRSDFRLAREACKFVLSLEPNHQKALYRFAQACEAESDLAPAVTALRKMLQTASPQDDTRDARKLLAGLKERQASEKAMFRGVCEKDGFHSPETAPAPAPVEKEDPLTERIRLVLEYEAREEARKAEEAAQKAAAAKTAMAAAASSAAASADD</sequence>
<dbReference type="InterPro" id="IPR011990">
    <property type="entry name" value="TPR-like_helical_dom_sf"/>
</dbReference>
<feature type="compositionally biased region" description="Low complexity" evidence="1">
    <location>
        <begin position="84"/>
        <end position="94"/>
    </location>
</feature>
<dbReference type="SUPFAM" id="SSF48452">
    <property type="entry name" value="TPR-like"/>
    <property type="match status" value="1"/>
</dbReference>
<feature type="region of interest" description="Disordered" evidence="1">
    <location>
        <begin position="334"/>
        <end position="355"/>
    </location>
</feature>
<dbReference type="EMBL" id="HBIZ01010105">
    <property type="protein sequence ID" value="CAE0753373.1"/>
    <property type="molecule type" value="Transcribed_RNA"/>
</dbReference>